<dbReference type="PROSITE" id="PS51733">
    <property type="entry name" value="BPL_LPL_CATALYTIC"/>
    <property type="match status" value="1"/>
</dbReference>
<comment type="miscellaneous">
    <text evidence="3">The reaction proceeds via a thioester-linked acyl-enzyme intermediate.</text>
</comment>
<dbReference type="InterPro" id="IPR024897">
    <property type="entry name" value="LipL"/>
</dbReference>
<evidence type="ECO:0000256" key="2">
    <source>
        <dbReference type="ARBA" id="ARBA00023315"/>
    </source>
</evidence>
<keyword evidence="2 3" id="KW-0012">Acyltransferase</keyword>
<proteinExistence type="inferred from homology"/>
<evidence type="ECO:0000256" key="3">
    <source>
        <dbReference type="HAMAP-Rule" id="MF_02119"/>
    </source>
</evidence>
<dbReference type="HAMAP" id="MF_02119">
    <property type="entry name" value="LipL"/>
    <property type="match status" value="1"/>
</dbReference>
<reference evidence="5 6" key="1">
    <citation type="journal article" date="2019" name="Int. J. Syst. Evol. Microbiol.">
        <title>The Global Catalogue of Microorganisms (GCM) 10K type strain sequencing project: providing services to taxonomists for standard genome sequencing and annotation.</title>
        <authorList>
            <consortium name="The Broad Institute Genomics Platform"/>
            <consortium name="The Broad Institute Genome Sequencing Center for Infectious Disease"/>
            <person name="Wu L."/>
            <person name="Ma J."/>
        </authorList>
    </citation>
    <scope>NUCLEOTIDE SEQUENCE [LARGE SCALE GENOMIC DNA]</scope>
    <source>
        <strain evidence="5 6">JCM 12389</strain>
    </source>
</reference>
<dbReference type="InterPro" id="IPR050664">
    <property type="entry name" value="Octanoyltrans_LipM/LipL"/>
</dbReference>
<comment type="function">
    <text evidence="3">Catalyzes the amidotransfer (transamidation) of the octanoyl moiety from octanoyl-GcvH to the lipoyl domain of the E2 subunit of lipoate-dependent enzymes.</text>
</comment>
<evidence type="ECO:0000256" key="1">
    <source>
        <dbReference type="ARBA" id="ARBA00022679"/>
    </source>
</evidence>
<keyword evidence="1 3" id="KW-0808">Transferase</keyword>
<evidence type="ECO:0000313" key="5">
    <source>
        <dbReference type="EMBL" id="GAA0487695.1"/>
    </source>
</evidence>
<feature type="active site" description="Acyl-thioester intermediate" evidence="3">
    <location>
        <position position="147"/>
    </location>
</feature>
<dbReference type="SUPFAM" id="SSF55681">
    <property type="entry name" value="Class II aaRS and biotin synthetases"/>
    <property type="match status" value="1"/>
</dbReference>
<comment type="caution">
    <text evidence="5">The sequence shown here is derived from an EMBL/GenBank/DDBJ whole genome shotgun (WGS) entry which is preliminary data.</text>
</comment>
<keyword evidence="6" id="KW-1185">Reference proteome</keyword>
<dbReference type="InterPro" id="IPR004143">
    <property type="entry name" value="BPL_LPL_catalytic"/>
</dbReference>
<dbReference type="InterPro" id="IPR045864">
    <property type="entry name" value="aa-tRNA-synth_II/BPL/LPL"/>
</dbReference>
<accession>A0ABN1B0C4</accession>
<evidence type="ECO:0000313" key="6">
    <source>
        <dbReference type="Proteomes" id="UP001500880"/>
    </source>
</evidence>
<dbReference type="EC" id="2.3.1.204" evidence="3"/>
<dbReference type="PANTHER" id="PTHR43679:SF2">
    <property type="entry name" value="OCTANOYL-[GCVH]:PROTEIN N-OCTANOYLTRANSFERASE"/>
    <property type="match status" value="1"/>
</dbReference>
<comment type="similarity">
    <text evidence="3">Belongs to the octanoyltransferase LipL family.</text>
</comment>
<dbReference type="PANTHER" id="PTHR43679">
    <property type="entry name" value="OCTANOYLTRANSFERASE LIPM-RELATED"/>
    <property type="match status" value="1"/>
</dbReference>
<dbReference type="EMBL" id="BAAADO010000002">
    <property type="protein sequence ID" value="GAA0487695.1"/>
    <property type="molecule type" value="Genomic_DNA"/>
</dbReference>
<dbReference type="Pfam" id="PF21948">
    <property type="entry name" value="LplA-B_cat"/>
    <property type="match status" value="1"/>
</dbReference>
<sequence length="275" mass="30884">MENLHPLLHFDKIRFIDQSMNIETPAMQSFATDDALCLSISNGLSPHVARLWVHDQTIVLGIPDSRLPHINEGISYLQKAGYRVVVRNSGGLAVVLDQGVLNLSFLFPDGKQLGIHDGYKAMVSFIQFLFADEDASFDVYEVEGSYCPGEYDMSVNGQKFAGISQRRVKNGTAVQIYMCIEGSGSERAEVVRKFYSEALQEEDASYDYPVIRPETMASLNELLGTSMTVSDVRDKILSKLEEISTSITTDPLNGQELEWFEKRLKQMRARNEKVL</sequence>
<feature type="domain" description="BPL/LPL catalytic" evidence="4">
    <location>
        <begin position="43"/>
        <end position="227"/>
    </location>
</feature>
<organism evidence="5 6">
    <name type="scientific">Salinibacillus aidingensis</name>
    <dbReference type="NCBI Taxonomy" id="237684"/>
    <lineage>
        <taxon>Bacteria</taxon>
        <taxon>Bacillati</taxon>
        <taxon>Bacillota</taxon>
        <taxon>Bacilli</taxon>
        <taxon>Bacillales</taxon>
        <taxon>Bacillaceae</taxon>
        <taxon>Salinibacillus</taxon>
    </lineage>
</organism>
<dbReference type="Gene3D" id="3.30.930.10">
    <property type="entry name" value="Bira Bifunctional Protein, Domain 2"/>
    <property type="match status" value="1"/>
</dbReference>
<gene>
    <name evidence="5" type="primary">ywfL</name>
    <name evidence="3" type="synonym">lipL</name>
    <name evidence="5" type="ORF">GCM10008986_11530</name>
</gene>
<dbReference type="CDD" id="cd16443">
    <property type="entry name" value="LplA"/>
    <property type="match status" value="1"/>
</dbReference>
<comment type="catalytic activity">
    <reaction evidence="3">
        <text>N(6)-octanoyl-L-lysyl-[glycine-cleavage complex H protein] + L-lysyl-[lipoyl-carrier protein] = N(6)-octanoyl-L-lysyl-[lipoyl-carrier protein] + L-lysyl-[glycine-cleavage complex H protein]</text>
        <dbReference type="Rhea" id="RHEA:20213"/>
        <dbReference type="Rhea" id="RHEA-COMP:10500"/>
        <dbReference type="Rhea" id="RHEA-COMP:10501"/>
        <dbReference type="Rhea" id="RHEA-COMP:10503"/>
        <dbReference type="Rhea" id="RHEA-COMP:10504"/>
        <dbReference type="ChEBI" id="CHEBI:29969"/>
        <dbReference type="ChEBI" id="CHEBI:78809"/>
        <dbReference type="EC" id="2.3.1.204"/>
    </reaction>
</comment>
<name>A0ABN1B0C4_9BACI</name>
<evidence type="ECO:0000259" key="4">
    <source>
        <dbReference type="PROSITE" id="PS51733"/>
    </source>
</evidence>
<feature type="site" description="Lowers pKa of active site Cys" evidence="3">
    <location>
        <position position="159"/>
    </location>
</feature>
<comment type="pathway">
    <text evidence="3">Protein modification; protein lipoylation via endogenous pathway; protein N(6)-(lipoyl)lysine from octanoyl-[acyl-carrier-protein].</text>
</comment>
<dbReference type="RefSeq" id="WP_343838633.1">
    <property type="nucleotide sequence ID" value="NZ_BAAADO010000002.1"/>
</dbReference>
<dbReference type="Proteomes" id="UP001500880">
    <property type="component" value="Unassembled WGS sequence"/>
</dbReference>
<protein>
    <recommendedName>
        <fullName evidence="3">Octanoyl-[GcvH]:protein N-octanoyltransferase</fullName>
        <ecNumber evidence="3">2.3.1.204</ecNumber>
    </recommendedName>
    <alternativeName>
        <fullName evidence="3">Octanoyl-[GcvH]:E2 amidotransferase</fullName>
    </alternativeName>
</protein>